<dbReference type="Proteomes" id="UP000178187">
    <property type="component" value="Unassembled WGS sequence"/>
</dbReference>
<evidence type="ECO:0000259" key="1">
    <source>
        <dbReference type="Pfam" id="PF02915"/>
    </source>
</evidence>
<dbReference type="GO" id="GO:0016491">
    <property type="term" value="F:oxidoreductase activity"/>
    <property type="evidence" value="ECO:0007669"/>
    <property type="project" value="InterPro"/>
</dbReference>
<sequence>MGDICLPSKLAALAAEVEEEGIAFYGVLSKRAAIGNNVNRIFLTLSEQEKAHRKTFLKIAEALKQDETTYEFPVNVGNLLQISIDKLKRTLFALNTVDSGPIDMKKSLAIAIRTEAESVKAYTAMEEKFPDKFTQMLEKIIAEENKHLDTLLKVKDRLDL</sequence>
<name>A0A1G1KXL7_9BACT</name>
<reference evidence="2 3" key="1">
    <citation type="journal article" date="2016" name="Nat. Commun.">
        <title>Thousands of microbial genomes shed light on interconnected biogeochemical processes in an aquifer system.</title>
        <authorList>
            <person name="Anantharaman K."/>
            <person name="Brown C.T."/>
            <person name="Hug L.A."/>
            <person name="Sharon I."/>
            <person name="Castelle C.J."/>
            <person name="Probst A.J."/>
            <person name="Thomas B.C."/>
            <person name="Singh A."/>
            <person name="Wilkins M.J."/>
            <person name="Karaoz U."/>
            <person name="Brodie E.L."/>
            <person name="Williams K.H."/>
            <person name="Hubbard S.S."/>
            <person name="Banfield J.F."/>
        </authorList>
    </citation>
    <scope>NUCLEOTIDE SEQUENCE [LARGE SCALE GENOMIC DNA]</scope>
</reference>
<accession>A0A1G1KXL7</accession>
<proteinExistence type="predicted"/>
<dbReference type="EMBL" id="MHFR01000040">
    <property type="protein sequence ID" value="OGW97645.1"/>
    <property type="molecule type" value="Genomic_DNA"/>
</dbReference>
<evidence type="ECO:0000313" key="3">
    <source>
        <dbReference type="Proteomes" id="UP000178187"/>
    </source>
</evidence>
<gene>
    <name evidence="2" type="ORF">A3G33_04970</name>
</gene>
<protein>
    <recommendedName>
        <fullName evidence="1">Rubrerythrin diiron-binding domain-containing protein</fullName>
    </recommendedName>
</protein>
<dbReference type="InterPro" id="IPR009078">
    <property type="entry name" value="Ferritin-like_SF"/>
</dbReference>
<feature type="domain" description="Rubrerythrin diiron-binding" evidence="1">
    <location>
        <begin position="14"/>
        <end position="154"/>
    </location>
</feature>
<dbReference type="Gene3D" id="1.20.1260.10">
    <property type="match status" value="1"/>
</dbReference>
<dbReference type="PANTHER" id="PTHR33531:SF7">
    <property type="entry name" value="HYPOTHETICAL MEMBRANE PROTEIN, CONSERVED"/>
    <property type="match status" value="1"/>
</dbReference>
<dbReference type="InterPro" id="IPR003251">
    <property type="entry name" value="Rr_diiron-bd_dom"/>
</dbReference>
<dbReference type="Pfam" id="PF02915">
    <property type="entry name" value="Rubrerythrin"/>
    <property type="match status" value="1"/>
</dbReference>
<dbReference type="PANTHER" id="PTHR33531">
    <property type="entry name" value="RUBRERYTHRIN SUBFAMILY"/>
    <property type="match status" value="1"/>
</dbReference>
<organism evidence="2 3">
    <name type="scientific">Candidatus Danuiimicrobium aquiferis</name>
    <dbReference type="NCBI Taxonomy" id="1801832"/>
    <lineage>
        <taxon>Bacteria</taxon>
        <taxon>Pseudomonadati</taxon>
        <taxon>Candidatus Omnitrophota</taxon>
        <taxon>Candidatus Danuiimicrobium</taxon>
    </lineage>
</organism>
<dbReference type="GO" id="GO:0046872">
    <property type="term" value="F:metal ion binding"/>
    <property type="evidence" value="ECO:0007669"/>
    <property type="project" value="InterPro"/>
</dbReference>
<dbReference type="SUPFAM" id="SSF47240">
    <property type="entry name" value="Ferritin-like"/>
    <property type="match status" value="1"/>
</dbReference>
<comment type="caution">
    <text evidence="2">The sequence shown here is derived from an EMBL/GenBank/DDBJ whole genome shotgun (WGS) entry which is preliminary data.</text>
</comment>
<evidence type="ECO:0000313" key="2">
    <source>
        <dbReference type="EMBL" id="OGW97645.1"/>
    </source>
</evidence>
<dbReference type="AlphaFoldDB" id="A0A1G1KXL7"/>
<dbReference type="InterPro" id="IPR012347">
    <property type="entry name" value="Ferritin-like"/>
</dbReference>